<dbReference type="InterPro" id="IPR019410">
    <property type="entry name" value="Methyltransf_16"/>
</dbReference>
<proteinExistence type="predicted"/>
<dbReference type="AlphaFoldDB" id="A0A813I7L0"/>
<gene>
    <name evidence="1" type="ORF">PGLA2088_LOCUS4607</name>
</gene>
<evidence type="ECO:0000313" key="1">
    <source>
        <dbReference type="EMBL" id="CAE8646216.1"/>
    </source>
</evidence>
<dbReference type="EMBL" id="CAJNNW010004224">
    <property type="protein sequence ID" value="CAE8646216.1"/>
    <property type="molecule type" value="Genomic_DNA"/>
</dbReference>
<dbReference type="Pfam" id="PF10294">
    <property type="entry name" value="Methyltransf_16"/>
    <property type="match status" value="1"/>
</dbReference>
<reference evidence="1" key="1">
    <citation type="submission" date="2021-02" db="EMBL/GenBank/DDBJ databases">
        <authorList>
            <person name="Dougan E. K."/>
            <person name="Rhodes N."/>
            <person name="Thang M."/>
            <person name="Chan C."/>
        </authorList>
    </citation>
    <scope>NUCLEOTIDE SEQUENCE</scope>
</reference>
<protein>
    <recommendedName>
        <fullName evidence="3">Calmodulin-lysine N-methyltransferase</fullName>
    </recommendedName>
</protein>
<dbReference type="SUPFAM" id="SSF53335">
    <property type="entry name" value="S-adenosyl-L-methionine-dependent methyltransferases"/>
    <property type="match status" value="1"/>
</dbReference>
<evidence type="ECO:0000313" key="2">
    <source>
        <dbReference type="Proteomes" id="UP000626109"/>
    </source>
</evidence>
<sequence>VLLLRSLASELGLELRLRMVRAGPELRLLALLAESFDASTPALDAGDGGLTERELDRLLYGAPLRGEKLVTFHRSPLASVITVEQEVMSLKAGHADDATGNVVWPSAHSLCAHLCACPELVRGKRVLELGAGTGLVGLVAAALGAKEVVLTDLASGLPLLRRNVERNKAGCLIEPKVTELRWGREAAMQAVKEGTFDVVVGCEIIYQHDAETATALAETMCQLVGQDGTCLLVYEFRDGLVEDMVFFERVNELLEVEAQALTQYGFGVLQDEDDASRLLYTYRAKTHEP</sequence>
<evidence type="ECO:0008006" key="3">
    <source>
        <dbReference type="Google" id="ProtNLM"/>
    </source>
</evidence>
<dbReference type="Proteomes" id="UP000626109">
    <property type="component" value="Unassembled WGS sequence"/>
</dbReference>
<accession>A0A813I7L0</accession>
<organism evidence="1 2">
    <name type="scientific">Polarella glacialis</name>
    <name type="common">Dinoflagellate</name>
    <dbReference type="NCBI Taxonomy" id="89957"/>
    <lineage>
        <taxon>Eukaryota</taxon>
        <taxon>Sar</taxon>
        <taxon>Alveolata</taxon>
        <taxon>Dinophyceae</taxon>
        <taxon>Suessiales</taxon>
        <taxon>Suessiaceae</taxon>
        <taxon>Polarella</taxon>
    </lineage>
</organism>
<comment type="caution">
    <text evidence="1">The sequence shown here is derived from an EMBL/GenBank/DDBJ whole genome shotgun (WGS) entry which is preliminary data.</text>
</comment>
<dbReference type="Gene3D" id="3.40.50.150">
    <property type="entry name" value="Vaccinia Virus protein VP39"/>
    <property type="match status" value="1"/>
</dbReference>
<dbReference type="InterPro" id="IPR029063">
    <property type="entry name" value="SAM-dependent_MTases_sf"/>
</dbReference>
<dbReference type="PANTHER" id="PTHR14614">
    <property type="entry name" value="HEPATOCELLULAR CARCINOMA-ASSOCIATED ANTIGEN"/>
    <property type="match status" value="1"/>
</dbReference>
<name>A0A813I7L0_POLGL</name>
<feature type="non-terminal residue" evidence="1">
    <location>
        <position position="289"/>
    </location>
</feature>